<evidence type="ECO:0000313" key="1">
    <source>
        <dbReference type="EMBL" id="KKL96364.1"/>
    </source>
</evidence>
<sequence length="66" mass="7775">MRGVLRLCVRGISLADLKEYVSIRGVEPAWVLRILRIERTYGGFDWKVDERKGRIKITLTREDEEL</sequence>
<proteinExistence type="predicted"/>
<name>A0A0F9GBW4_9ZZZZ</name>
<comment type="caution">
    <text evidence="1">The sequence shown here is derived from an EMBL/GenBank/DDBJ whole genome shotgun (WGS) entry which is preliminary data.</text>
</comment>
<dbReference type="EMBL" id="LAZR01018450">
    <property type="protein sequence ID" value="KKL96364.1"/>
    <property type="molecule type" value="Genomic_DNA"/>
</dbReference>
<organism evidence="1">
    <name type="scientific">marine sediment metagenome</name>
    <dbReference type="NCBI Taxonomy" id="412755"/>
    <lineage>
        <taxon>unclassified sequences</taxon>
        <taxon>metagenomes</taxon>
        <taxon>ecological metagenomes</taxon>
    </lineage>
</organism>
<reference evidence="1" key="1">
    <citation type="journal article" date="2015" name="Nature">
        <title>Complex archaea that bridge the gap between prokaryotes and eukaryotes.</title>
        <authorList>
            <person name="Spang A."/>
            <person name="Saw J.H."/>
            <person name="Jorgensen S.L."/>
            <person name="Zaremba-Niedzwiedzka K."/>
            <person name="Martijn J."/>
            <person name="Lind A.E."/>
            <person name="van Eijk R."/>
            <person name="Schleper C."/>
            <person name="Guy L."/>
            <person name="Ettema T.J."/>
        </authorList>
    </citation>
    <scope>NUCLEOTIDE SEQUENCE</scope>
</reference>
<protein>
    <submittedName>
        <fullName evidence="1">Uncharacterized protein</fullName>
    </submittedName>
</protein>
<gene>
    <name evidence="1" type="ORF">LCGC14_1845180</name>
</gene>
<dbReference type="AlphaFoldDB" id="A0A0F9GBW4"/>
<accession>A0A0F9GBW4</accession>